<feature type="region of interest" description="Disordered" evidence="3">
    <location>
        <begin position="1"/>
        <end position="159"/>
    </location>
</feature>
<feature type="compositionally biased region" description="Polar residues" evidence="3">
    <location>
        <begin position="764"/>
        <end position="779"/>
    </location>
</feature>
<evidence type="ECO:0000313" key="6">
    <source>
        <dbReference type="WBParaSite" id="nRc.2.0.1.t15142-RA"/>
    </source>
</evidence>
<feature type="compositionally biased region" description="Low complexity" evidence="3">
    <location>
        <begin position="50"/>
        <end position="65"/>
    </location>
</feature>
<evidence type="ECO:0000256" key="1">
    <source>
        <dbReference type="ARBA" id="ARBA00022884"/>
    </source>
</evidence>
<evidence type="ECO:0000256" key="3">
    <source>
        <dbReference type="SAM" id="MobiDB-lite"/>
    </source>
</evidence>
<evidence type="ECO:0000259" key="4">
    <source>
        <dbReference type="PROSITE" id="PS50102"/>
    </source>
</evidence>
<name>A0A915ILT6_ROMCU</name>
<dbReference type="InterPro" id="IPR035979">
    <property type="entry name" value="RBD_domain_sf"/>
</dbReference>
<feature type="compositionally biased region" description="Low complexity" evidence="3">
    <location>
        <begin position="485"/>
        <end position="516"/>
    </location>
</feature>
<organism evidence="5 6">
    <name type="scientific">Romanomermis culicivorax</name>
    <name type="common">Nematode worm</name>
    <dbReference type="NCBI Taxonomy" id="13658"/>
    <lineage>
        <taxon>Eukaryota</taxon>
        <taxon>Metazoa</taxon>
        <taxon>Ecdysozoa</taxon>
        <taxon>Nematoda</taxon>
        <taxon>Enoplea</taxon>
        <taxon>Dorylaimia</taxon>
        <taxon>Mermithida</taxon>
        <taxon>Mermithoidea</taxon>
        <taxon>Mermithidae</taxon>
        <taxon>Romanomermis</taxon>
    </lineage>
</organism>
<feature type="compositionally biased region" description="Low complexity" evidence="3">
    <location>
        <begin position="726"/>
        <end position="735"/>
    </location>
</feature>
<dbReference type="Gene3D" id="3.30.70.330">
    <property type="match status" value="3"/>
</dbReference>
<feature type="compositionally biased region" description="Basic and acidic residues" evidence="3">
    <location>
        <begin position="543"/>
        <end position="560"/>
    </location>
</feature>
<feature type="compositionally biased region" description="Low complexity" evidence="3">
    <location>
        <begin position="19"/>
        <end position="35"/>
    </location>
</feature>
<feature type="compositionally biased region" description="Polar residues" evidence="3">
    <location>
        <begin position="521"/>
        <end position="538"/>
    </location>
</feature>
<dbReference type="PROSITE" id="PS50102">
    <property type="entry name" value="RRM"/>
    <property type="match status" value="3"/>
</dbReference>
<dbReference type="Proteomes" id="UP000887565">
    <property type="component" value="Unplaced"/>
</dbReference>
<protein>
    <submittedName>
        <fullName evidence="6">RRM domain-containing protein</fullName>
    </submittedName>
</protein>
<feature type="compositionally biased region" description="Basic and acidic residues" evidence="3">
    <location>
        <begin position="696"/>
        <end position="708"/>
    </location>
</feature>
<dbReference type="Pfam" id="PF00076">
    <property type="entry name" value="RRM_1"/>
    <property type="match status" value="2"/>
</dbReference>
<dbReference type="SUPFAM" id="SSF54928">
    <property type="entry name" value="RNA-binding domain, RBD"/>
    <property type="match status" value="2"/>
</dbReference>
<dbReference type="AlphaFoldDB" id="A0A915ILT6"/>
<evidence type="ECO:0000256" key="2">
    <source>
        <dbReference type="PROSITE-ProRule" id="PRU00176"/>
    </source>
</evidence>
<dbReference type="InterPro" id="IPR012677">
    <property type="entry name" value="Nucleotide-bd_a/b_plait_sf"/>
</dbReference>
<keyword evidence="1 2" id="KW-0694">RNA-binding</keyword>
<evidence type="ECO:0000313" key="5">
    <source>
        <dbReference type="Proteomes" id="UP000887565"/>
    </source>
</evidence>
<feature type="compositionally biased region" description="Polar residues" evidence="3">
    <location>
        <begin position="107"/>
        <end position="131"/>
    </location>
</feature>
<sequence length="779" mass="85952">MLGVSMLADQKSKSTINCRNSSSDSSNSRRTLSRSHSSDSSRSRSRSLPRSKSPSGSTSQSTSSRNGGGSRHSGGSRRPVTSRRTAVVGDRRSNNNNNNNDSRRSSQTALNTSSSKGQSSRYSTIDQQGRHFNSPKESSRNKGTMSGDNGSNSSSSNRHSAILVRNLPLRSTDSSLKDGLFFTYKKHGKVVSVKVVGEGNDRYAIVTFRKYYGNSDIQKAIDATNNIMFFGSKIDVEQAPANFLDVDDNERKPLEKDIDQFHPRSSRTLYVGNLENRATPDQLRHFFERFGDVVDVDIKNRDSPAPFAFVQFTDILSVVKAIHAMEQDGYIGNNKVKVGFGKPLPSPMVWMCELPDHVSSEYLSRKMNFYGAITDILIDKVLHQSLITYDCIESAQAAVQDMKGRTVCNRKVQIDFCSRELHDLFVDRMFRTNQLRGREAAVYLTTSADGAVLTATTTAAPAAGANSGAVVPSAATILPPPPLPSTAVSSATLESSSTAAQQRVPSSSSSSRVPSRCGGNFETNDFSQTDNYYSSGPKNHSGKRNDTTKRRNDAQYENRHSRPSNAFEDHESQENRQRKHRGRSCTPPPIPNRRSDDKLSRNAITTYRRTGFDDRPLKSQQQQQQQQTSSNNRGGSGLVREPCTSASRRRRRSLSPASRNGGRSAPFSPRTPPETRRRPPPSAQQYSNQGRHSRRDRSPEGEEKERRYATSRHSSNQNAHRHSRRSSSSSNASDDNGGGDFNDDSSSISSRSTVSSIDDRNSIEAENSSSTPTPTLEDI</sequence>
<feature type="region of interest" description="Disordered" evidence="3">
    <location>
        <begin position="482"/>
        <end position="779"/>
    </location>
</feature>
<dbReference type="WBParaSite" id="nRc.2.0.1.t15142-RA">
    <property type="protein sequence ID" value="nRc.2.0.1.t15142-RA"/>
    <property type="gene ID" value="nRc.2.0.1.g15142"/>
</dbReference>
<accession>A0A915ILT6</accession>
<dbReference type="SMART" id="SM00360">
    <property type="entry name" value="RRM"/>
    <property type="match status" value="3"/>
</dbReference>
<dbReference type="InterPro" id="IPR000504">
    <property type="entry name" value="RRM_dom"/>
</dbReference>
<feature type="compositionally biased region" description="Low complexity" evidence="3">
    <location>
        <begin position="146"/>
        <end position="157"/>
    </location>
</feature>
<reference evidence="6" key="1">
    <citation type="submission" date="2022-11" db="UniProtKB">
        <authorList>
            <consortium name="WormBaseParasite"/>
        </authorList>
    </citation>
    <scope>IDENTIFICATION</scope>
</reference>
<keyword evidence="5" id="KW-1185">Reference proteome</keyword>
<dbReference type="GO" id="GO:0003723">
    <property type="term" value="F:RNA binding"/>
    <property type="evidence" value="ECO:0007669"/>
    <property type="project" value="UniProtKB-UniRule"/>
</dbReference>
<feature type="domain" description="RRM" evidence="4">
    <location>
        <begin position="267"/>
        <end position="343"/>
    </location>
</feature>
<proteinExistence type="predicted"/>
<feature type="domain" description="RRM" evidence="4">
    <location>
        <begin position="160"/>
        <end position="241"/>
    </location>
</feature>
<feature type="compositionally biased region" description="Basic and acidic residues" evidence="3">
    <location>
        <begin position="567"/>
        <end position="576"/>
    </location>
</feature>
<feature type="domain" description="RRM" evidence="4">
    <location>
        <begin position="347"/>
        <end position="419"/>
    </location>
</feature>
<feature type="compositionally biased region" description="Low complexity" evidence="3">
    <location>
        <begin position="744"/>
        <end position="756"/>
    </location>
</feature>
<dbReference type="PANTHER" id="PTHR23189">
    <property type="entry name" value="RNA RECOGNITION MOTIF-CONTAINING"/>
    <property type="match status" value="1"/>
</dbReference>